<dbReference type="EMBL" id="GBXM01026613">
    <property type="protein sequence ID" value="JAH81964.1"/>
    <property type="molecule type" value="Transcribed_RNA"/>
</dbReference>
<reference evidence="1" key="1">
    <citation type="submission" date="2014-11" db="EMBL/GenBank/DDBJ databases">
        <authorList>
            <person name="Amaro Gonzalez C."/>
        </authorList>
    </citation>
    <scope>NUCLEOTIDE SEQUENCE</scope>
</reference>
<reference evidence="1" key="2">
    <citation type="journal article" date="2015" name="Fish Shellfish Immunol.">
        <title>Early steps in the European eel (Anguilla anguilla)-Vibrio vulnificus interaction in the gills: Role of the RtxA13 toxin.</title>
        <authorList>
            <person name="Callol A."/>
            <person name="Pajuelo D."/>
            <person name="Ebbesson L."/>
            <person name="Teles M."/>
            <person name="MacKenzie S."/>
            <person name="Amaro C."/>
        </authorList>
    </citation>
    <scope>NUCLEOTIDE SEQUENCE</scope>
</reference>
<sequence length="18" mass="1872">MQSGWLLTARGVASLNPA</sequence>
<protein>
    <submittedName>
        <fullName evidence="1">Uncharacterized protein</fullName>
    </submittedName>
</protein>
<name>A0A0E9VUX8_ANGAN</name>
<evidence type="ECO:0000313" key="1">
    <source>
        <dbReference type="EMBL" id="JAH81964.1"/>
    </source>
</evidence>
<accession>A0A0E9VUX8</accession>
<organism evidence="1">
    <name type="scientific">Anguilla anguilla</name>
    <name type="common">European freshwater eel</name>
    <name type="synonym">Muraena anguilla</name>
    <dbReference type="NCBI Taxonomy" id="7936"/>
    <lineage>
        <taxon>Eukaryota</taxon>
        <taxon>Metazoa</taxon>
        <taxon>Chordata</taxon>
        <taxon>Craniata</taxon>
        <taxon>Vertebrata</taxon>
        <taxon>Euteleostomi</taxon>
        <taxon>Actinopterygii</taxon>
        <taxon>Neopterygii</taxon>
        <taxon>Teleostei</taxon>
        <taxon>Anguilliformes</taxon>
        <taxon>Anguillidae</taxon>
        <taxon>Anguilla</taxon>
    </lineage>
</organism>
<dbReference type="AlphaFoldDB" id="A0A0E9VUX8"/>
<proteinExistence type="predicted"/>